<name>A0A453QUY2_AEGTS</name>
<dbReference type="Pfam" id="PF01554">
    <property type="entry name" value="MatE"/>
    <property type="match status" value="1"/>
</dbReference>
<evidence type="ECO:0000256" key="2">
    <source>
        <dbReference type="SAM" id="Phobius"/>
    </source>
</evidence>
<evidence type="ECO:0000313" key="3">
    <source>
        <dbReference type="EnsemblPlants" id="AET7Gv20329600.11"/>
    </source>
</evidence>
<proteinExistence type="inferred from homology"/>
<evidence type="ECO:0008006" key="5">
    <source>
        <dbReference type="Google" id="ProtNLM"/>
    </source>
</evidence>
<reference evidence="4" key="2">
    <citation type="journal article" date="2017" name="Nat. Plants">
        <title>The Aegilops tauschii genome reveals multiple impacts of transposons.</title>
        <authorList>
            <person name="Zhao G."/>
            <person name="Zou C."/>
            <person name="Li K."/>
            <person name="Wang K."/>
            <person name="Li T."/>
            <person name="Gao L."/>
            <person name="Zhang X."/>
            <person name="Wang H."/>
            <person name="Yang Z."/>
            <person name="Liu X."/>
            <person name="Jiang W."/>
            <person name="Mao L."/>
            <person name="Kong X."/>
            <person name="Jiao Y."/>
            <person name="Jia J."/>
        </authorList>
    </citation>
    <scope>NUCLEOTIDE SEQUENCE [LARGE SCALE GENOMIC DNA]</scope>
    <source>
        <strain evidence="4">cv. AL8/78</strain>
    </source>
</reference>
<protein>
    <recommendedName>
        <fullName evidence="5">Protein DETOXIFICATION</fullName>
    </recommendedName>
</protein>
<dbReference type="InterPro" id="IPR002528">
    <property type="entry name" value="MATE_fam"/>
</dbReference>
<dbReference type="PANTHER" id="PTHR11206">
    <property type="entry name" value="MULTIDRUG RESISTANCE PROTEIN"/>
    <property type="match status" value="1"/>
</dbReference>
<feature type="transmembrane region" description="Helical" evidence="2">
    <location>
        <begin position="66"/>
        <end position="90"/>
    </location>
</feature>
<dbReference type="GO" id="GO:0016020">
    <property type="term" value="C:membrane"/>
    <property type="evidence" value="ECO:0007669"/>
    <property type="project" value="InterPro"/>
</dbReference>
<feature type="transmembrane region" description="Helical" evidence="2">
    <location>
        <begin position="139"/>
        <end position="161"/>
    </location>
</feature>
<organism evidence="3 4">
    <name type="scientific">Aegilops tauschii subsp. strangulata</name>
    <name type="common">Goatgrass</name>
    <dbReference type="NCBI Taxonomy" id="200361"/>
    <lineage>
        <taxon>Eukaryota</taxon>
        <taxon>Viridiplantae</taxon>
        <taxon>Streptophyta</taxon>
        <taxon>Embryophyta</taxon>
        <taxon>Tracheophyta</taxon>
        <taxon>Spermatophyta</taxon>
        <taxon>Magnoliopsida</taxon>
        <taxon>Liliopsida</taxon>
        <taxon>Poales</taxon>
        <taxon>Poaceae</taxon>
        <taxon>BOP clade</taxon>
        <taxon>Pooideae</taxon>
        <taxon>Triticodae</taxon>
        <taxon>Triticeae</taxon>
        <taxon>Triticinae</taxon>
        <taxon>Aegilops</taxon>
    </lineage>
</organism>
<keyword evidence="2" id="KW-1133">Transmembrane helix</keyword>
<dbReference type="GO" id="GO:0015297">
    <property type="term" value="F:antiporter activity"/>
    <property type="evidence" value="ECO:0007669"/>
    <property type="project" value="InterPro"/>
</dbReference>
<dbReference type="Proteomes" id="UP000015105">
    <property type="component" value="Chromosome 7D"/>
</dbReference>
<keyword evidence="2" id="KW-0812">Transmembrane</keyword>
<keyword evidence="2" id="KW-0472">Membrane</keyword>
<feature type="transmembrane region" description="Helical" evidence="2">
    <location>
        <begin position="110"/>
        <end position="132"/>
    </location>
</feature>
<accession>A0A453QUY2</accession>
<reference evidence="4" key="1">
    <citation type="journal article" date="2014" name="Science">
        <title>Ancient hybridizations among the ancestral genomes of bread wheat.</title>
        <authorList>
            <consortium name="International Wheat Genome Sequencing Consortium,"/>
            <person name="Marcussen T."/>
            <person name="Sandve S.R."/>
            <person name="Heier L."/>
            <person name="Spannagl M."/>
            <person name="Pfeifer M."/>
            <person name="Jakobsen K.S."/>
            <person name="Wulff B.B."/>
            <person name="Steuernagel B."/>
            <person name="Mayer K.F."/>
            <person name="Olsen O.A."/>
        </authorList>
    </citation>
    <scope>NUCLEOTIDE SEQUENCE [LARGE SCALE GENOMIC DNA]</scope>
    <source>
        <strain evidence="4">cv. AL8/78</strain>
    </source>
</reference>
<reference evidence="3" key="4">
    <citation type="submission" date="2019-03" db="UniProtKB">
        <authorList>
            <consortium name="EnsemblPlants"/>
        </authorList>
    </citation>
    <scope>IDENTIFICATION</scope>
</reference>
<dbReference type="GO" id="GO:0042910">
    <property type="term" value="F:xenobiotic transmembrane transporter activity"/>
    <property type="evidence" value="ECO:0007669"/>
    <property type="project" value="InterPro"/>
</dbReference>
<keyword evidence="4" id="KW-1185">Reference proteome</keyword>
<evidence type="ECO:0000256" key="1">
    <source>
        <dbReference type="ARBA" id="ARBA00010199"/>
    </source>
</evidence>
<dbReference type="AlphaFoldDB" id="A0A453QUY2"/>
<reference evidence="3" key="5">
    <citation type="journal article" date="2021" name="G3 (Bethesda)">
        <title>Aegilops tauschii genome assembly Aet v5.0 features greater sequence contiguity and improved annotation.</title>
        <authorList>
            <person name="Wang L."/>
            <person name="Zhu T."/>
            <person name="Rodriguez J.C."/>
            <person name="Deal K.R."/>
            <person name="Dubcovsky J."/>
            <person name="McGuire P.E."/>
            <person name="Lux T."/>
            <person name="Spannagl M."/>
            <person name="Mayer K.F.X."/>
            <person name="Baldrich P."/>
            <person name="Meyers B.C."/>
            <person name="Huo N."/>
            <person name="Gu Y.Q."/>
            <person name="Zhou H."/>
            <person name="Devos K.M."/>
            <person name="Bennetzen J.L."/>
            <person name="Unver T."/>
            <person name="Budak H."/>
            <person name="Gulick P.J."/>
            <person name="Galiba G."/>
            <person name="Kalapos B."/>
            <person name="Nelson D.R."/>
            <person name="Li P."/>
            <person name="You F.M."/>
            <person name="Luo M.C."/>
            <person name="Dvorak J."/>
        </authorList>
    </citation>
    <scope>NUCLEOTIDE SEQUENCE [LARGE SCALE GENOMIC DNA]</scope>
    <source>
        <strain evidence="3">cv. AL8/78</strain>
    </source>
</reference>
<sequence>SMENWYYRVLVLLTGYLPNAEIAVDALSICLTINGWEMMIPLGFLAATGVRVANELGAGSGKGARFSIVVSITTSVVIGLVFWCLILTYNDQIALLFSSGKAVLDAVHNLSMLLAFTILLNSVQPVLSGVAIGSGWQALVAYVNIGSYYLVGVPIGIILGWPLGFGVRVGNGSSEGQRNINEEKKVCIF</sequence>
<reference evidence="3" key="3">
    <citation type="journal article" date="2017" name="Nature">
        <title>Genome sequence of the progenitor of the wheat D genome Aegilops tauschii.</title>
        <authorList>
            <person name="Luo M.C."/>
            <person name="Gu Y.Q."/>
            <person name="Puiu D."/>
            <person name="Wang H."/>
            <person name="Twardziok S.O."/>
            <person name="Deal K.R."/>
            <person name="Huo N."/>
            <person name="Zhu T."/>
            <person name="Wang L."/>
            <person name="Wang Y."/>
            <person name="McGuire P.E."/>
            <person name="Liu S."/>
            <person name="Long H."/>
            <person name="Ramasamy R.K."/>
            <person name="Rodriguez J.C."/>
            <person name="Van S.L."/>
            <person name="Yuan L."/>
            <person name="Wang Z."/>
            <person name="Xia Z."/>
            <person name="Xiao L."/>
            <person name="Anderson O.D."/>
            <person name="Ouyang S."/>
            <person name="Liang Y."/>
            <person name="Zimin A.V."/>
            <person name="Pertea G."/>
            <person name="Qi P."/>
            <person name="Bennetzen J.L."/>
            <person name="Dai X."/>
            <person name="Dawson M.W."/>
            <person name="Muller H.G."/>
            <person name="Kugler K."/>
            <person name="Rivarola-Duarte L."/>
            <person name="Spannagl M."/>
            <person name="Mayer K.F.X."/>
            <person name="Lu F.H."/>
            <person name="Bevan M.W."/>
            <person name="Leroy P."/>
            <person name="Li P."/>
            <person name="You F.M."/>
            <person name="Sun Q."/>
            <person name="Liu Z."/>
            <person name="Lyons E."/>
            <person name="Wicker T."/>
            <person name="Salzberg S.L."/>
            <person name="Devos K.M."/>
            <person name="Dvorak J."/>
        </authorList>
    </citation>
    <scope>NUCLEOTIDE SEQUENCE [LARGE SCALE GENOMIC DNA]</scope>
    <source>
        <strain evidence="3">cv. AL8/78</strain>
    </source>
</reference>
<evidence type="ECO:0000313" key="4">
    <source>
        <dbReference type="Proteomes" id="UP000015105"/>
    </source>
</evidence>
<comment type="similarity">
    <text evidence="1">Belongs to the multi antimicrobial extrusion (MATE) (TC 2.A.66.1) family.</text>
</comment>
<dbReference type="Gramene" id="AET7Gv20329600.11">
    <property type="protein sequence ID" value="AET7Gv20329600.11"/>
    <property type="gene ID" value="AET7Gv20329600"/>
</dbReference>
<dbReference type="EnsemblPlants" id="AET7Gv20329600.11">
    <property type="protein sequence ID" value="AET7Gv20329600.11"/>
    <property type="gene ID" value="AET7Gv20329600"/>
</dbReference>